<dbReference type="Pfam" id="PF03693">
    <property type="entry name" value="ParD_antitoxin"/>
    <property type="match status" value="1"/>
</dbReference>
<dbReference type="InterPro" id="IPR022789">
    <property type="entry name" value="ParD"/>
</dbReference>
<evidence type="ECO:0000313" key="3">
    <source>
        <dbReference type="Proteomes" id="UP001576774"/>
    </source>
</evidence>
<reference evidence="2 3" key="1">
    <citation type="submission" date="2024-09" db="EMBL/GenBank/DDBJ databases">
        <title>Floridaenema gen nov. (Aerosakkonemataceae, Aerosakkonematales ord. nov., Cyanobacteria) from benthic tropical and subtropical fresh waters, with the description of four new species.</title>
        <authorList>
            <person name="Moretto J.A."/>
            <person name="Berthold D.E."/>
            <person name="Lefler F.W."/>
            <person name="Huang I.-S."/>
            <person name="Laughinghouse H. IV."/>
        </authorList>
    </citation>
    <scope>NUCLEOTIDE SEQUENCE [LARGE SCALE GENOMIC DNA]</scope>
    <source>
        <strain evidence="2 3">BLCC-F46</strain>
    </source>
</reference>
<accession>A0ABV4XBP4</accession>
<keyword evidence="1" id="KW-1277">Toxin-antitoxin system</keyword>
<name>A0ABV4XBP4_9CYAN</name>
<dbReference type="RefSeq" id="WP_413273246.1">
    <property type="nucleotide sequence ID" value="NZ_JBHFNQ010000198.1"/>
</dbReference>
<keyword evidence="3" id="KW-1185">Reference proteome</keyword>
<proteinExistence type="predicted"/>
<comment type="caution">
    <text evidence="2">The sequence shown here is derived from an EMBL/GenBank/DDBJ whole genome shotgun (WGS) entry which is preliminary data.</text>
</comment>
<dbReference type="SUPFAM" id="SSF47598">
    <property type="entry name" value="Ribbon-helix-helix"/>
    <property type="match status" value="1"/>
</dbReference>
<protein>
    <submittedName>
        <fullName evidence="2">Type II toxin-antitoxin system ParD family antitoxin</fullName>
    </submittedName>
</protein>
<organism evidence="2 3">
    <name type="scientific">Floridaenema aerugineum BLCC-F46</name>
    <dbReference type="NCBI Taxonomy" id="3153654"/>
    <lineage>
        <taxon>Bacteria</taxon>
        <taxon>Bacillati</taxon>
        <taxon>Cyanobacteriota</taxon>
        <taxon>Cyanophyceae</taxon>
        <taxon>Oscillatoriophycideae</taxon>
        <taxon>Aerosakkonematales</taxon>
        <taxon>Aerosakkonemataceae</taxon>
        <taxon>Floridanema</taxon>
        <taxon>Floridanema aerugineum</taxon>
    </lineage>
</organism>
<dbReference type="InterPro" id="IPR010985">
    <property type="entry name" value="Ribbon_hlx_hlx"/>
</dbReference>
<dbReference type="InterPro" id="IPR038296">
    <property type="entry name" value="ParD_sf"/>
</dbReference>
<sequence>MAMLNISLPESIQAFIEEQVTKGGYSNANEYILHLIHQEQVKIAQIESLLLEGLDSGELLEVTDDWWEQKRAQLVQGIQDIEE</sequence>
<gene>
    <name evidence="2" type="ORF">ACE1CC_25515</name>
</gene>
<dbReference type="Gene3D" id="6.10.10.120">
    <property type="entry name" value="Antitoxin ParD1-like"/>
    <property type="match status" value="1"/>
</dbReference>
<dbReference type="EMBL" id="JBHFNQ010000198">
    <property type="protein sequence ID" value="MFB2880222.1"/>
    <property type="molecule type" value="Genomic_DNA"/>
</dbReference>
<evidence type="ECO:0000313" key="2">
    <source>
        <dbReference type="EMBL" id="MFB2880222.1"/>
    </source>
</evidence>
<dbReference type="Proteomes" id="UP001576774">
    <property type="component" value="Unassembled WGS sequence"/>
</dbReference>
<evidence type="ECO:0000256" key="1">
    <source>
        <dbReference type="ARBA" id="ARBA00022649"/>
    </source>
</evidence>